<dbReference type="AlphaFoldDB" id="A0A1T5KR98"/>
<proteinExistence type="predicted"/>
<dbReference type="STRING" id="688867.SAMN05660236_2506"/>
<gene>
    <name evidence="1" type="ORF">SAMN05660236_2506</name>
</gene>
<sequence length="55" mass="5977">MSITISQKTKSNDSRKTVVVSKKVKSHAKDPFFVSKAKAAEAFLNKHGLPAGFSK</sequence>
<name>A0A1T5KR98_9BACT</name>
<evidence type="ECO:0000313" key="1">
    <source>
        <dbReference type="EMBL" id="SKC66190.1"/>
    </source>
</evidence>
<evidence type="ECO:0000313" key="2">
    <source>
        <dbReference type="Proteomes" id="UP000190961"/>
    </source>
</evidence>
<dbReference type="Proteomes" id="UP000190961">
    <property type="component" value="Unassembled WGS sequence"/>
</dbReference>
<dbReference type="EMBL" id="FUZU01000001">
    <property type="protein sequence ID" value="SKC66190.1"/>
    <property type="molecule type" value="Genomic_DNA"/>
</dbReference>
<reference evidence="1 2" key="1">
    <citation type="submission" date="2017-02" db="EMBL/GenBank/DDBJ databases">
        <authorList>
            <person name="Peterson S.W."/>
        </authorList>
    </citation>
    <scope>NUCLEOTIDE SEQUENCE [LARGE SCALE GENOMIC DNA]</scope>
    <source>
        <strain evidence="1 2">DSM 25262</strain>
    </source>
</reference>
<keyword evidence="2" id="KW-1185">Reference proteome</keyword>
<dbReference type="RefSeq" id="WP_159453687.1">
    <property type="nucleotide sequence ID" value="NZ_FUZU01000001.1"/>
</dbReference>
<organism evidence="1 2">
    <name type="scientific">Ohtaekwangia koreensis</name>
    <dbReference type="NCBI Taxonomy" id="688867"/>
    <lineage>
        <taxon>Bacteria</taxon>
        <taxon>Pseudomonadati</taxon>
        <taxon>Bacteroidota</taxon>
        <taxon>Cytophagia</taxon>
        <taxon>Cytophagales</taxon>
        <taxon>Fulvivirgaceae</taxon>
        <taxon>Ohtaekwangia</taxon>
    </lineage>
</organism>
<protein>
    <submittedName>
        <fullName evidence="1">Uncharacterized protein</fullName>
    </submittedName>
</protein>
<accession>A0A1T5KR98</accession>